<comment type="caution">
    <text evidence="1">The sequence shown here is derived from an EMBL/GenBank/DDBJ whole genome shotgun (WGS) entry which is preliminary data.</text>
</comment>
<dbReference type="EMBL" id="CM044705">
    <property type="protein sequence ID" value="KAI5662414.1"/>
    <property type="molecule type" value="Genomic_DNA"/>
</dbReference>
<organism evidence="1 2">
    <name type="scientific">Catharanthus roseus</name>
    <name type="common">Madagascar periwinkle</name>
    <name type="synonym">Vinca rosea</name>
    <dbReference type="NCBI Taxonomy" id="4058"/>
    <lineage>
        <taxon>Eukaryota</taxon>
        <taxon>Viridiplantae</taxon>
        <taxon>Streptophyta</taxon>
        <taxon>Embryophyta</taxon>
        <taxon>Tracheophyta</taxon>
        <taxon>Spermatophyta</taxon>
        <taxon>Magnoliopsida</taxon>
        <taxon>eudicotyledons</taxon>
        <taxon>Gunneridae</taxon>
        <taxon>Pentapetalae</taxon>
        <taxon>asterids</taxon>
        <taxon>lamiids</taxon>
        <taxon>Gentianales</taxon>
        <taxon>Apocynaceae</taxon>
        <taxon>Rauvolfioideae</taxon>
        <taxon>Vinceae</taxon>
        <taxon>Catharanthinae</taxon>
        <taxon>Catharanthus</taxon>
    </lineage>
</organism>
<reference evidence="2" key="1">
    <citation type="journal article" date="2023" name="Nat. Plants">
        <title>Single-cell RNA sequencing provides a high-resolution roadmap for understanding the multicellular compartmentation of specialized metabolism.</title>
        <authorList>
            <person name="Sun S."/>
            <person name="Shen X."/>
            <person name="Li Y."/>
            <person name="Li Y."/>
            <person name="Wang S."/>
            <person name="Li R."/>
            <person name="Zhang H."/>
            <person name="Shen G."/>
            <person name="Guo B."/>
            <person name="Wei J."/>
            <person name="Xu J."/>
            <person name="St-Pierre B."/>
            <person name="Chen S."/>
            <person name="Sun C."/>
        </authorList>
    </citation>
    <scope>NUCLEOTIDE SEQUENCE [LARGE SCALE GENOMIC DNA]</scope>
</reference>
<dbReference type="Proteomes" id="UP001060085">
    <property type="component" value="Linkage Group LG05"/>
</dbReference>
<keyword evidence="2" id="KW-1185">Reference proteome</keyword>
<protein>
    <submittedName>
        <fullName evidence="1">Uncharacterized protein</fullName>
    </submittedName>
</protein>
<evidence type="ECO:0000313" key="1">
    <source>
        <dbReference type="EMBL" id="KAI5662414.1"/>
    </source>
</evidence>
<proteinExistence type="predicted"/>
<sequence length="638" mass="71913">MNEVRLLDKQKEPLRSETKSKGTKVSNSGASGQKTDKPDKSCIQSRKYGPSELDSMRGLQNAAEGGGGPRSGIALLIGLILHIPCQLCFVIYSLGEEEKSGLMLIDLGTTSRNFSDQARPLQLPSRSRVLSASPRSCDMLCFPSLFPSKGEKIEKWHMGMSVPRPYPGPWRVGSGSINFILGGSGSGSGFKFHYKGMGLGIYQTGERTPSPEITGSFAEFLRHGFLKRPSIFYLPHNHRNEGLRARGMKSIVCTVAGPASVFIHRIKAQKFKAKKLDSLSKIRDRLAHLNKKDDIIDPTKVITIKVIGGYSNKREHLAIMNMLAVTIVATPHCCSRCRLPKNSKQSPKKSLKTKPSTTSSSSKLDVRIIRSNSNFALGDWKYSTENYNILFSFEQAVALMKKHIHAVESIINYDYNDDDDDDICKLGAVMYSSANSTANLENIQKTFRVSSDFIMVETQIDDRAHVPRAVNEAGKVSILYPRTRTHTRIYSAIWVWTGWKKINVFKEGTLKVWTHLQPTCTPERKLHSLSRTTESRDGDVERYDKGRNQNEDKTTKEKNYGRSNKLVVRPTDGWFCTDTFPKCEYLLMRQYLECPKWMRHIRNCLKNMKCEGSFRERKSREIISAKTSEGVGTKHYGE</sequence>
<evidence type="ECO:0000313" key="2">
    <source>
        <dbReference type="Proteomes" id="UP001060085"/>
    </source>
</evidence>
<accession>A0ACC0AQH8</accession>
<gene>
    <name evidence="1" type="ORF">M9H77_21737</name>
</gene>
<name>A0ACC0AQH8_CATRO</name>